<comment type="caution">
    <text evidence="1">The sequence shown here is derived from an EMBL/GenBank/DDBJ whole genome shotgun (WGS) entry which is preliminary data.</text>
</comment>
<gene>
    <name evidence="1" type="ORF">COT62_01830</name>
</gene>
<evidence type="ECO:0000313" key="2">
    <source>
        <dbReference type="Proteomes" id="UP000231198"/>
    </source>
</evidence>
<reference evidence="2" key="1">
    <citation type="submission" date="2017-09" db="EMBL/GenBank/DDBJ databases">
        <title>Depth-based differentiation of microbial function through sediment-hosted aquifers and enrichment of novel symbionts in the deep terrestrial subsurface.</title>
        <authorList>
            <person name="Probst A.J."/>
            <person name="Ladd B."/>
            <person name="Jarett J.K."/>
            <person name="Geller-Mcgrath D.E."/>
            <person name="Sieber C.M.K."/>
            <person name="Emerson J.B."/>
            <person name="Anantharaman K."/>
            <person name="Thomas B.C."/>
            <person name="Malmstrom R."/>
            <person name="Stieglmeier M."/>
            <person name="Klingl A."/>
            <person name="Woyke T."/>
            <person name="Ryan C.M."/>
            <person name="Banfield J.F."/>
        </authorList>
    </citation>
    <scope>NUCLEOTIDE SEQUENCE [LARGE SCALE GENOMIC DNA]</scope>
</reference>
<dbReference type="Proteomes" id="UP000231198">
    <property type="component" value="Unassembled WGS sequence"/>
</dbReference>
<organism evidence="1 2">
    <name type="scientific">Candidatus Roizmanbacteria bacterium CG09_land_8_20_14_0_10_41_9</name>
    <dbReference type="NCBI Taxonomy" id="1974850"/>
    <lineage>
        <taxon>Bacteria</taxon>
        <taxon>Candidatus Roizmaniibacteriota</taxon>
    </lineage>
</organism>
<evidence type="ECO:0000313" key="1">
    <source>
        <dbReference type="EMBL" id="PIS15791.1"/>
    </source>
</evidence>
<dbReference type="AlphaFoldDB" id="A0A2H0WT58"/>
<evidence type="ECO:0008006" key="3">
    <source>
        <dbReference type="Google" id="ProtNLM"/>
    </source>
</evidence>
<dbReference type="EMBL" id="PEZG01000040">
    <property type="protein sequence ID" value="PIS15791.1"/>
    <property type="molecule type" value="Genomic_DNA"/>
</dbReference>
<sequence length="223" mass="26602">MKKHLLFIRSGDVQSPFSREEDRVAHTVLKRLAQEYKITVLSPSFAKCRAVEEMQSVTYIRLGKKRANSKSTFNLGMYLAVFRYYQKHIRNRYKYHMVIEEVNPFPFLFSLYGNTKSILLVEKLGGREWFNVFPWYLSWAGYLFLEPFYLFLMRGREVITFSDQIKKRLLKFGFQGDRVHVVPSILLKNPKQLYFHLLCILENIPQVETAPRPLKLRRFSYIK</sequence>
<protein>
    <recommendedName>
        <fullName evidence="3">Glycosyltransferase subfamily 4-like N-terminal domain-containing protein</fullName>
    </recommendedName>
</protein>
<proteinExistence type="predicted"/>
<accession>A0A2H0WT58</accession>
<dbReference type="Gene3D" id="3.40.50.2000">
    <property type="entry name" value="Glycogen Phosphorylase B"/>
    <property type="match status" value="1"/>
</dbReference>
<name>A0A2H0WT58_9BACT</name>